<organism evidence="2 3">
    <name type="scientific">Tothia fuscella</name>
    <dbReference type="NCBI Taxonomy" id="1048955"/>
    <lineage>
        <taxon>Eukaryota</taxon>
        <taxon>Fungi</taxon>
        <taxon>Dikarya</taxon>
        <taxon>Ascomycota</taxon>
        <taxon>Pezizomycotina</taxon>
        <taxon>Dothideomycetes</taxon>
        <taxon>Pleosporomycetidae</taxon>
        <taxon>Venturiales</taxon>
        <taxon>Cylindrosympodiaceae</taxon>
        <taxon>Tothia</taxon>
    </lineage>
</organism>
<feature type="region of interest" description="Disordered" evidence="1">
    <location>
        <begin position="33"/>
        <end position="71"/>
    </location>
</feature>
<evidence type="ECO:0000313" key="2">
    <source>
        <dbReference type="EMBL" id="KAF2419751.1"/>
    </source>
</evidence>
<protein>
    <submittedName>
        <fullName evidence="2">Uncharacterized protein</fullName>
    </submittedName>
</protein>
<accession>A0A9P4TSB5</accession>
<reference evidence="2" key="1">
    <citation type="journal article" date="2020" name="Stud. Mycol.">
        <title>101 Dothideomycetes genomes: a test case for predicting lifestyles and emergence of pathogens.</title>
        <authorList>
            <person name="Haridas S."/>
            <person name="Albert R."/>
            <person name="Binder M."/>
            <person name="Bloem J."/>
            <person name="Labutti K."/>
            <person name="Salamov A."/>
            <person name="Andreopoulos B."/>
            <person name="Baker S."/>
            <person name="Barry K."/>
            <person name="Bills G."/>
            <person name="Bluhm B."/>
            <person name="Cannon C."/>
            <person name="Castanera R."/>
            <person name="Culley D."/>
            <person name="Daum C."/>
            <person name="Ezra D."/>
            <person name="Gonzalez J."/>
            <person name="Henrissat B."/>
            <person name="Kuo A."/>
            <person name="Liang C."/>
            <person name="Lipzen A."/>
            <person name="Lutzoni F."/>
            <person name="Magnuson J."/>
            <person name="Mondo S."/>
            <person name="Nolan M."/>
            <person name="Ohm R."/>
            <person name="Pangilinan J."/>
            <person name="Park H.-J."/>
            <person name="Ramirez L."/>
            <person name="Alfaro M."/>
            <person name="Sun H."/>
            <person name="Tritt A."/>
            <person name="Yoshinaga Y."/>
            <person name="Zwiers L.-H."/>
            <person name="Turgeon B."/>
            <person name="Goodwin S."/>
            <person name="Spatafora J."/>
            <person name="Crous P."/>
            <person name="Grigoriev I."/>
        </authorList>
    </citation>
    <scope>NUCLEOTIDE SEQUENCE</scope>
    <source>
        <strain evidence="2">CBS 130266</strain>
    </source>
</reference>
<name>A0A9P4TSB5_9PEZI</name>
<comment type="caution">
    <text evidence="2">The sequence shown here is derived from an EMBL/GenBank/DDBJ whole genome shotgun (WGS) entry which is preliminary data.</text>
</comment>
<dbReference type="AlphaFoldDB" id="A0A9P4TSB5"/>
<keyword evidence="3" id="KW-1185">Reference proteome</keyword>
<sequence>MVSGETQALKPSFGSKLSNFLFVKKKPPGIGGTKFLSPANMLDSKRGKPTHQNSSTPPHSDISLVESEPGEVAREPESIVTVPLSSAVHYFCDNCKNLTREGRNVRLRPTLAQLERSKAGGCVNCTWILDAIMVLEPQWKAAGQKLDMKDIHASWSEGFDVGAIDLNYQFSQLVQLELHTWPNEHPLMQEFPCHKPLDQNSALLSLSAPRKA</sequence>
<dbReference type="Proteomes" id="UP000800235">
    <property type="component" value="Unassembled WGS sequence"/>
</dbReference>
<dbReference type="EMBL" id="MU007116">
    <property type="protein sequence ID" value="KAF2419751.1"/>
    <property type="molecule type" value="Genomic_DNA"/>
</dbReference>
<gene>
    <name evidence="2" type="ORF">EJ08DRAFT_702714</name>
</gene>
<evidence type="ECO:0000256" key="1">
    <source>
        <dbReference type="SAM" id="MobiDB-lite"/>
    </source>
</evidence>
<proteinExistence type="predicted"/>
<evidence type="ECO:0000313" key="3">
    <source>
        <dbReference type="Proteomes" id="UP000800235"/>
    </source>
</evidence>